<feature type="binding site" description="axial binding residue" evidence="7">
    <location>
        <position position="474"/>
    </location>
    <ligand>
        <name>heme</name>
        <dbReference type="ChEBI" id="CHEBI:30413"/>
    </ligand>
    <ligandPart>
        <name>Fe</name>
        <dbReference type="ChEBI" id="CHEBI:18248"/>
    </ligandPart>
</feature>
<evidence type="ECO:0008006" key="11">
    <source>
        <dbReference type="Google" id="ProtNLM"/>
    </source>
</evidence>
<reference evidence="9" key="1">
    <citation type="submission" date="2022-07" db="EMBL/GenBank/DDBJ databases">
        <title>Genome Sequence of Xylaria arbuscula.</title>
        <authorList>
            <person name="Buettner E."/>
        </authorList>
    </citation>
    <scope>NUCLEOTIDE SEQUENCE</scope>
    <source>
        <strain evidence="9">VT107</strain>
    </source>
</reference>
<comment type="similarity">
    <text evidence="2">Belongs to the cytochrome P450 family.</text>
</comment>
<evidence type="ECO:0000256" key="8">
    <source>
        <dbReference type="SAM" id="Phobius"/>
    </source>
</evidence>
<evidence type="ECO:0000256" key="7">
    <source>
        <dbReference type="PIRSR" id="PIRSR602403-1"/>
    </source>
</evidence>
<keyword evidence="10" id="KW-1185">Reference proteome</keyword>
<evidence type="ECO:0000256" key="1">
    <source>
        <dbReference type="ARBA" id="ARBA00001971"/>
    </source>
</evidence>
<comment type="cofactor">
    <cofactor evidence="1 7">
        <name>heme</name>
        <dbReference type="ChEBI" id="CHEBI:30413"/>
    </cofactor>
</comment>
<keyword evidence="5 7" id="KW-0408">Iron</keyword>
<dbReference type="PANTHER" id="PTHR24305:SF226">
    <property type="entry name" value="CYTOCHROME P450 MONOOXYGENASE"/>
    <property type="match status" value="1"/>
</dbReference>
<evidence type="ECO:0000313" key="9">
    <source>
        <dbReference type="EMBL" id="KAJ3552506.1"/>
    </source>
</evidence>
<dbReference type="AlphaFoldDB" id="A0A9W8N3J5"/>
<dbReference type="InterPro" id="IPR036396">
    <property type="entry name" value="Cyt_P450_sf"/>
</dbReference>
<dbReference type="GO" id="GO:0004497">
    <property type="term" value="F:monooxygenase activity"/>
    <property type="evidence" value="ECO:0007669"/>
    <property type="project" value="UniProtKB-KW"/>
</dbReference>
<accession>A0A9W8N3J5</accession>
<keyword evidence="8" id="KW-1133">Transmembrane helix</keyword>
<dbReference type="PANTHER" id="PTHR24305">
    <property type="entry name" value="CYTOCHROME P450"/>
    <property type="match status" value="1"/>
</dbReference>
<dbReference type="SUPFAM" id="SSF48264">
    <property type="entry name" value="Cytochrome P450"/>
    <property type="match status" value="1"/>
</dbReference>
<evidence type="ECO:0000256" key="3">
    <source>
        <dbReference type="ARBA" id="ARBA00022617"/>
    </source>
</evidence>
<feature type="transmembrane region" description="Helical" evidence="8">
    <location>
        <begin position="236"/>
        <end position="256"/>
    </location>
</feature>
<dbReference type="GO" id="GO:0016705">
    <property type="term" value="F:oxidoreductase activity, acting on paired donors, with incorporation or reduction of molecular oxygen"/>
    <property type="evidence" value="ECO:0007669"/>
    <property type="project" value="InterPro"/>
</dbReference>
<dbReference type="GO" id="GO:0020037">
    <property type="term" value="F:heme binding"/>
    <property type="evidence" value="ECO:0007669"/>
    <property type="project" value="InterPro"/>
</dbReference>
<keyword evidence="6" id="KW-0560">Oxidoreductase</keyword>
<proteinExistence type="inferred from homology"/>
<dbReference type="Pfam" id="PF00067">
    <property type="entry name" value="p450"/>
    <property type="match status" value="1"/>
</dbReference>
<evidence type="ECO:0000256" key="4">
    <source>
        <dbReference type="ARBA" id="ARBA00022723"/>
    </source>
</evidence>
<dbReference type="InterPro" id="IPR002403">
    <property type="entry name" value="Cyt_P450_E_grp-IV"/>
</dbReference>
<dbReference type="PRINTS" id="PR00385">
    <property type="entry name" value="P450"/>
</dbReference>
<evidence type="ECO:0000256" key="5">
    <source>
        <dbReference type="ARBA" id="ARBA00023004"/>
    </source>
</evidence>
<organism evidence="9 10">
    <name type="scientific">Xylaria arbuscula</name>
    <dbReference type="NCBI Taxonomy" id="114810"/>
    <lineage>
        <taxon>Eukaryota</taxon>
        <taxon>Fungi</taxon>
        <taxon>Dikarya</taxon>
        <taxon>Ascomycota</taxon>
        <taxon>Pezizomycotina</taxon>
        <taxon>Sordariomycetes</taxon>
        <taxon>Xylariomycetidae</taxon>
        <taxon>Xylariales</taxon>
        <taxon>Xylariaceae</taxon>
        <taxon>Xylaria</taxon>
    </lineage>
</organism>
<dbReference type="Gene3D" id="1.10.630.10">
    <property type="entry name" value="Cytochrome P450"/>
    <property type="match status" value="1"/>
</dbReference>
<feature type="transmembrane region" description="Helical" evidence="8">
    <location>
        <begin position="61"/>
        <end position="80"/>
    </location>
</feature>
<dbReference type="GO" id="GO:0005506">
    <property type="term" value="F:iron ion binding"/>
    <property type="evidence" value="ECO:0007669"/>
    <property type="project" value="InterPro"/>
</dbReference>
<feature type="transmembrane region" description="Helical" evidence="8">
    <location>
        <begin position="32"/>
        <end position="55"/>
    </location>
</feature>
<sequence>MSMRSEKPANQESGDPVGINAKPTTTLAHFGLRLFGIGISLFRTSQASVMMVWGISDTTPFASSYALSSLIPLILLILAYKFLAHPSRKFPGPLAAKLSNAYGAFYVAQSRMHLATYRDHQRYGPVVRLGPNRLVFNTSTAMHDRESHRRKRKLIAPVISERSMRTFEPTMSTQVNIFLQQLLQSARLAEPVNMSRRCERLAIDIVGQLAFGFPLRLQTEATNQVIPGYLTAGTKLITLYMAWPVISTISPLLGWLGRKKAAVFRQALGRMITMRMSMPKDAKHDFYALATGEIAPGEYGLSDAELWPEAVFFIAAGGSTVHTAMAAAFFYLSRYPSAYAKLAAEIRTTFPSGHDIRQGPRLAACKYLRAVIDETLRIAPASLAFTWRQQDTSSAQASEPFIVDGHVIPPGTEVAVSLYSLLHNEEYFPEPFVFKPERWLPQSGGENRDRDSEEQKRQAARHAFQPFALGDRGCAGKAMAYLELGLVLARTMWYFNFERAGGEAGKVGEGKPGREDGRGKREEFQLYDGVIVSHDGPNLVFCLRDDFWKELEIDFRD</sequence>
<dbReference type="VEuPathDB" id="FungiDB:F4678DRAFT_475407"/>
<keyword evidence="6" id="KW-0503">Monooxygenase</keyword>
<evidence type="ECO:0000256" key="6">
    <source>
        <dbReference type="ARBA" id="ARBA00023033"/>
    </source>
</evidence>
<name>A0A9W8N3J5_9PEZI</name>
<dbReference type="PRINTS" id="PR00465">
    <property type="entry name" value="EP450IV"/>
</dbReference>
<keyword evidence="4 7" id="KW-0479">Metal-binding</keyword>
<protein>
    <recommendedName>
        <fullName evidence="11">Cytochrome P450</fullName>
    </recommendedName>
</protein>
<dbReference type="EMBL" id="JANPWZ010003469">
    <property type="protein sequence ID" value="KAJ3552506.1"/>
    <property type="molecule type" value="Genomic_DNA"/>
</dbReference>
<feature type="transmembrane region" description="Helical" evidence="8">
    <location>
        <begin position="310"/>
        <end position="332"/>
    </location>
</feature>
<dbReference type="InterPro" id="IPR001128">
    <property type="entry name" value="Cyt_P450"/>
</dbReference>
<dbReference type="InterPro" id="IPR050121">
    <property type="entry name" value="Cytochrome_P450_monoxygenase"/>
</dbReference>
<gene>
    <name evidence="9" type="ORF">NPX13_g11095</name>
</gene>
<evidence type="ECO:0000256" key="2">
    <source>
        <dbReference type="ARBA" id="ARBA00010617"/>
    </source>
</evidence>
<dbReference type="Proteomes" id="UP001148614">
    <property type="component" value="Unassembled WGS sequence"/>
</dbReference>
<keyword evidence="8" id="KW-0812">Transmembrane</keyword>
<evidence type="ECO:0000313" key="10">
    <source>
        <dbReference type="Proteomes" id="UP001148614"/>
    </source>
</evidence>
<comment type="caution">
    <text evidence="9">The sequence shown here is derived from an EMBL/GenBank/DDBJ whole genome shotgun (WGS) entry which is preliminary data.</text>
</comment>
<keyword evidence="3 7" id="KW-0349">Heme</keyword>
<keyword evidence="8" id="KW-0472">Membrane</keyword>